<dbReference type="Proteomes" id="UP001500740">
    <property type="component" value="Unassembled WGS sequence"/>
</dbReference>
<accession>A0ABN0ZZX3</accession>
<reference evidence="1 2" key="1">
    <citation type="journal article" date="2019" name="Int. J. Syst. Evol. Microbiol.">
        <title>The Global Catalogue of Microorganisms (GCM) 10K type strain sequencing project: providing services to taxonomists for standard genome sequencing and annotation.</title>
        <authorList>
            <consortium name="The Broad Institute Genomics Platform"/>
            <consortium name="The Broad Institute Genome Sequencing Center for Infectious Disease"/>
            <person name="Wu L."/>
            <person name="Ma J."/>
        </authorList>
    </citation>
    <scope>NUCLEOTIDE SEQUENCE [LARGE SCALE GENOMIC DNA]</scope>
    <source>
        <strain evidence="1 2">JCM 14193</strain>
    </source>
</reference>
<evidence type="ECO:0000313" key="1">
    <source>
        <dbReference type="EMBL" id="GAA0464194.1"/>
    </source>
</evidence>
<dbReference type="EMBL" id="BAAACZ010000016">
    <property type="protein sequence ID" value="GAA0464194.1"/>
    <property type="molecule type" value="Genomic_DNA"/>
</dbReference>
<keyword evidence="2" id="KW-1185">Reference proteome</keyword>
<comment type="caution">
    <text evidence="1">The sequence shown here is derived from an EMBL/GenBank/DDBJ whole genome shotgun (WGS) entry which is preliminary data.</text>
</comment>
<gene>
    <name evidence="1" type="ORF">GCM10008935_19910</name>
</gene>
<protein>
    <recommendedName>
        <fullName evidence="3">Transposase</fullName>
    </recommendedName>
</protein>
<evidence type="ECO:0000313" key="2">
    <source>
        <dbReference type="Proteomes" id="UP001500740"/>
    </source>
</evidence>
<sequence length="116" mass="13921">MNRSLSSISRELNHNSKNNENKLEITQEQYDQCRLNCGCILKWSHDLADSINEKIELTWSPEQITYVELQESVGFKTIYRWTYNGWLISNNLQVLRQKGKRKKPRETRGRFNIWCR</sequence>
<dbReference type="RefSeq" id="WP_343783400.1">
    <property type="nucleotide sequence ID" value="NZ_BAAACZ010000016.1"/>
</dbReference>
<evidence type="ECO:0008006" key="3">
    <source>
        <dbReference type="Google" id="ProtNLM"/>
    </source>
</evidence>
<proteinExistence type="predicted"/>
<organism evidence="1 2">
    <name type="scientific">Alkalibacillus silvisoli</name>
    <dbReference type="NCBI Taxonomy" id="392823"/>
    <lineage>
        <taxon>Bacteria</taxon>
        <taxon>Bacillati</taxon>
        <taxon>Bacillota</taxon>
        <taxon>Bacilli</taxon>
        <taxon>Bacillales</taxon>
        <taxon>Bacillaceae</taxon>
        <taxon>Alkalibacillus</taxon>
    </lineage>
</organism>
<name>A0ABN0ZZX3_9BACI</name>